<evidence type="ECO:0000256" key="6">
    <source>
        <dbReference type="SAM" id="Phobius"/>
    </source>
</evidence>
<feature type="transmembrane region" description="Helical" evidence="6">
    <location>
        <begin position="162"/>
        <end position="181"/>
    </location>
</feature>
<evidence type="ECO:0000256" key="5">
    <source>
        <dbReference type="ARBA" id="ARBA00023136"/>
    </source>
</evidence>
<feature type="transmembrane region" description="Helical" evidence="6">
    <location>
        <begin position="70"/>
        <end position="89"/>
    </location>
</feature>
<dbReference type="SUPFAM" id="SSF103473">
    <property type="entry name" value="MFS general substrate transporter"/>
    <property type="match status" value="1"/>
</dbReference>
<sequence>MSARRPFGAWLTAATMSSTGDSISFFVLGWVAAAHGLGAASLVLTVESVPLCLLILFGGALADRFGVRRVMVGCDAAMLLVMAALAVGATRSVPLWALVAVATLSGTAAALRRPAEGVFPRLFFDGDLLAKRMALVGGCLQVARVTGPLLGGILMATGGLPAAAGIDAATFAVVLVVLIVVRPPREAEHLVTAPGRGWRAIADGVRAASATPGVPRTVVGVMALAGAVLPLVMLCVPVAGRARGWSAGEVGVVAAAWVAGGLLVTVVVARRGAPSRRAATAGPLLAALAVGVLAVAGDWRLAAGSLLVVGVGSVLFTAHMLPVFVARTPPDMLARFQSLLGLAQTGPVLVATPLLGALATQLGLGWALAVVAVLLAGAALPIASAASMPSGETPQRPAEIVGVACEPQGRPTAY</sequence>
<feature type="transmembrane region" description="Helical" evidence="6">
    <location>
        <begin position="37"/>
        <end position="58"/>
    </location>
</feature>
<dbReference type="PANTHER" id="PTHR23513:SF11">
    <property type="entry name" value="STAPHYLOFERRIN A TRANSPORTER"/>
    <property type="match status" value="1"/>
</dbReference>
<keyword evidence="5 6" id="KW-0472">Membrane</keyword>
<evidence type="ECO:0000256" key="4">
    <source>
        <dbReference type="ARBA" id="ARBA00022989"/>
    </source>
</evidence>
<reference evidence="7 8" key="1">
    <citation type="submission" date="2020-08" db="EMBL/GenBank/DDBJ databases">
        <title>Sequencing the genomes of 1000 actinobacteria strains.</title>
        <authorList>
            <person name="Klenk H.-P."/>
        </authorList>
    </citation>
    <scope>NUCLEOTIDE SEQUENCE [LARGE SCALE GENOMIC DNA]</scope>
    <source>
        <strain evidence="7 8">DSM 105498</strain>
    </source>
</reference>
<dbReference type="RefSeq" id="WP_183594311.1">
    <property type="nucleotide sequence ID" value="NZ_JACHWR010000003.1"/>
</dbReference>
<dbReference type="EMBL" id="JACHWR010000003">
    <property type="protein sequence ID" value="MBB3044440.1"/>
    <property type="molecule type" value="Genomic_DNA"/>
</dbReference>
<feature type="transmembrane region" description="Helical" evidence="6">
    <location>
        <begin position="218"/>
        <end position="239"/>
    </location>
</feature>
<feature type="transmembrane region" description="Helical" evidence="6">
    <location>
        <begin position="133"/>
        <end position="156"/>
    </location>
</feature>
<accession>A0A7W4VZ97</accession>
<dbReference type="GO" id="GO:0005886">
    <property type="term" value="C:plasma membrane"/>
    <property type="evidence" value="ECO:0007669"/>
    <property type="project" value="UniProtKB-SubCell"/>
</dbReference>
<evidence type="ECO:0000256" key="1">
    <source>
        <dbReference type="ARBA" id="ARBA00004651"/>
    </source>
</evidence>
<feature type="transmembrane region" description="Helical" evidence="6">
    <location>
        <begin position="364"/>
        <end position="386"/>
    </location>
</feature>
<feature type="transmembrane region" description="Helical" evidence="6">
    <location>
        <begin position="305"/>
        <end position="326"/>
    </location>
</feature>
<keyword evidence="3 6" id="KW-0812">Transmembrane</keyword>
<gene>
    <name evidence="7" type="ORF">FHU40_004277</name>
</gene>
<dbReference type="AlphaFoldDB" id="A0A7W4VZ97"/>
<dbReference type="InterPro" id="IPR036259">
    <property type="entry name" value="MFS_trans_sf"/>
</dbReference>
<keyword evidence="4 6" id="KW-1133">Transmembrane helix</keyword>
<evidence type="ECO:0000313" key="7">
    <source>
        <dbReference type="EMBL" id="MBB3044440.1"/>
    </source>
</evidence>
<comment type="subcellular location">
    <subcellularLocation>
        <location evidence="1">Cell membrane</location>
        <topology evidence="1">Multi-pass membrane protein</topology>
    </subcellularLocation>
</comment>
<dbReference type="Proteomes" id="UP000589626">
    <property type="component" value="Unassembled WGS sequence"/>
</dbReference>
<feature type="transmembrane region" description="Helical" evidence="6">
    <location>
        <begin position="7"/>
        <end position="31"/>
    </location>
</feature>
<dbReference type="InterPro" id="IPR011701">
    <property type="entry name" value="MFS"/>
</dbReference>
<comment type="caution">
    <text evidence="7">The sequence shown here is derived from an EMBL/GenBank/DDBJ whole genome shotgun (WGS) entry which is preliminary data.</text>
</comment>
<keyword evidence="8" id="KW-1185">Reference proteome</keyword>
<evidence type="ECO:0000313" key="8">
    <source>
        <dbReference type="Proteomes" id="UP000589626"/>
    </source>
</evidence>
<dbReference type="PANTHER" id="PTHR23513">
    <property type="entry name" value="INTEGRAL MEMBRANE EFFLUX PROTEIN-RELATED"/>
    <property type="match status" value="1"/>
</dbReference>
<dbReference type="GO" id="GO:0022857">
    <property type="term" value="F:transmembrane transporter activity"/>
    <property type="evidence" value="ECO:0007669"/>
    <property type="project" value="InterPro"/>
</dbReference>
<dbReference type="Gene3D" id="1.20.1250.20">
    <property type="entry name" value="MFS general substrate transporter like domains"/>
    <property type="match status" value="1"/>
</dbReference>
<feature type="transmembrane region" description="Helical" evidence="6">
    <location>
        <begin position="338"/>
        <end position="358"/>
    </location>
</feature>
<feature type="transmembrane region" description="Helical" evidence="6">
    <location>
        <begin position="95"/>
        <end position="112"/>
    </location>
</feature>
<dbReference type="Pfam" id="PF07690">
    <property type="entry name" value="MFS_1"/>
    <property type="match status" value="1"/>
</dbReference>
<evidence type="ECO:0000256" key="3">
    <source>
        <dbReference type="ARBA" id="ARBA00022692"/>
    </source>
</evidence>
<evidence type="ECO:0000256" key="2">
    <source>
        <dbReference type="ARBA" id="ARBA00022475"/>
    </source>
</evidence>
<proteinExistence type="predicted"/>
<feature type="transmembrane region" description="Helical" evidence="6">
    <location>
        <begin position="281"/>
        <end position="299"/>
    </location>
</feature>
<name>A0A7W4VZ97_9ACTN</name>
<organism evidence="7 8">
    <name type="scientific">Nocardioides soli</name>
    <dbReference type="NCBI Taxonomy" id="1036020"/>
    <lineage>
        <taxon>Bacteria</taxon>
        <taxon>Bacillati</taxon>
        <taxon>Actinomycetota</taxon>
        <taxon>Actinomycetes</taxon>
        <taxon>Propionibacteriales</taxon>
        <taxon>Nocardioidaceae</taxon>
        <taxon>Nocardioides</taxon>
    </lineage>
</organism>
<feature type="transmembrane region" description="Helical" evidence="6">
    <location>
        <begin position="251"/>
        <end position="269"/>
    </location>
</feature>
<keyword evidence="2" id="KW-1003">Cell membrane</keyword>
<protein>
    <submittedName>
        <fullName evidence="7">MFS family permease</fullName>
    </submittedName>
</protein>